<dbReference type="AlphaFoldDB" id="A0AAE0NI93"/>
<evidence type="ECO:0008006" key="3">
    <source>
        <dbReference type="Google" id="ProtNLM"/>
    </source>
</evidence>
<evidence type="ECO:0000313" key="1">
    <source>
        <dbReference type="EMBL" id="KAK3381944.1"/>
    </source>
</evidence>
<sequence length="294" mass="32037">MSAPPPLPFTTPDRPLTWLITGCSSGFGLSLLRLVQANGHNLIATSRYPSRTPELVAEVEKNGGKWLALDVDDKNSPALIDSLESSGTHIDVLVNNAGYAIFSVVESFADEELRAMMESLYFGPARLMRAVLPYMRKRRFGIVVNMSTGAALEGRDSMGGYSAAKAALDGMLLLARPFNIRTLIVFLGTFNTNMGNAALLSKNPLPDDYKGMPSEKLIEIMSSGQFDADGDKDKAMKAVYEVVLGEGVGKGLEAERYLPLGRDLAARMLQVRESYAHTMEVFGEVCNNVYRDGK</sequence>
<dbReference type="PANTHER" id="PTHR43976:SF6">
    <property type="entry name" value="OXIDOREDUCTASE, PUTATIVE (AFU_ORTHOLOGUE AFUA_1G13950)-RELATED"/>
    <property type="match status" value="1"/>
</dbReference>
<dbReference type="SUPFAM" id="SSF51735">
    <property type="entry name" value="NAD(P)-binding Rossmann-fold domains"/>
    <property type="match status" value="1"/>
</dbReference>
<organism evidence="1 2">
    <name type="scientific">Podospora didyma</name>
    <dbReference type="NCBI Taxonomy" id="330526"/>
    <lineage>
        <taxon>Eukaryota</taxon>
        <taxon>Fungi</taxon>
        <taxon>Dikarya</taxon>
        <taxon>Ascomycota</taxon>
        <taxon>Pezizomycotina</taxon>
        <taxon>Sordariomycetes</taxon>
        <taxon>Sordariomycetidae</taxon>
        <taxon>Sordariales</taxon>
        <taxon>Podosporaceae</taxon>
        <taxon>Podospora</taxon>
    </lineage>
</organism>
<dbReference type="Pfam" id="PF00106">
    <property type="entry name" value="adh_short"/>
    <property type="match status" value="1"/>
</dbReference>
<dbReference type="PANTHER" id="PTHR43976">
    <property type="entry name" value="SHORT CHAIN DEHYDROGENASE"/>
    <property type="match status" value="1"/>
</dbReference>
<dbReference type="Proteomes" id="UP001285441">
    <property type="component" value="Unassembled WGS sequence"/>
</dbReference>
<keyword evidence="2" id="KW-1185">Reference proteome</keyword>
<dbReference type="InterPro" id="IPR036291">
    <property type="entry name" value="NAD(P)-bd_dom_sf"/>
</dbReference>
<dbReference type="InterPro" id="IPR051911">
    <property type="entry name" value="SDR_oxidoreductase"/>
</dbReference>
<reference evidence="1" key="2">
    <citation type="submission" date="2023-06" db="EMBL/GenBank/DDBJ databases">
        <authorList>
            <consortium name="Lawrence Berkeley National Laboratory"/>
            <person name="Haridas S."/>
            <person name="Hensen N."/>
            <person name="Bonometti L."/>
            <person name="Westerberg I."/>
            <person name="Brannstrom I.O."/>
            <person name="Guillou S."/>
            <person name="Cros-Aarteil S."/>
            <person name="Calhoun S."/>
            <person name="Kuo A."/>
            <person name="Mondo S."/>
            <person name="Pangilinan J."/>
            <person name="Riley R."/>
            <person name="LaButti K."/>
            <person name="Andreopoulos B."/>
            <person name="Lipzen A."/>
            <person name="Chen C."/>
            <person name="Yanf M."/>
            <person name="Daum C."/>
            <person name="Ng V."/>
            <person name="Clum A."/>
            <person name="Steindorff A."/>
            <person name="Ohm R."/>
            <person name="Martin F."/>
            <person name="Silar P."/>
            <person name="Natvig D."/>
            <person name="Lalanne C."/>
            <person name="Gautier V."/>
            <person name="Ament-velasquez S.L."/>
            <person name="Kruys A."/>
            <person name="Hutchinson M.I."/>
            <person name="Powell A.J."/>
            <person name="Barry K."/>
            <person name="Miller A.N."/>
            <person name="Grigoriev I.V."/>
            <person name="Debuchy R."/>
            <person name="Gladieux P."/>
            <person name="Thoren M.H."/>
            <person name="Johannesson H."/>
        </authorList>
    </citation>
    <scope>NUCLEOTIDE SEQUENCE</scope>
    <source>
        <strain evidence="1">CBS 232.78</strain>
    </source>
</reference>
<proteinExistence type="predicted"/>
<dbReference type="Gene3D" id="3.40.50.720">
    <property type="entry name" value="NAD(P)-binding Rossmann-like Domain"/>
    <property type="match status" value="1"/>
</dbReference>
<reference evidence="1" key="1">
    <citation type="journal article" date="2023" name="Mol. Phylogenet. Evol.">
        <title>Genome-scale phylogeny and comparative genomics of the fungal order Sordariales.</title>
        <authorList>
            <person name="Hensen N."/>
            <person name="Bonometti L."/>
            <person name="Westerberg I."/>
            <person name="Brannstrom I.O."/>
            <person name="Guillou S."/>
            <person name="Cros-Aarteil S."/>
            <person name="Calhoun S."/>
            <person name="Haridas S."/>
            <person name="Kuo A."/>
            <person name="Mondo S."/>
            <person name="Pangilinan J."/>
            <person name="Riley R."/>
            <person name="LaButti K."/>
            <person name="Andreopoulos B."/>
            <person name="Lipzen A."/>
            <person name="Chen C."/>
            <person name="Yan M."/>
            <person name="Daum C."/>
            <person name="Ng V."/>
            <person name="Clum A."/>
            <person name="Steindorff A."/>
            <person name="Ohm R.A."/>
            <person name="Martin F."/>
            <person name="Silar P."/>
            <person name="Natvig D.O."/>
            <person name="Lalanne C."/>
            <person name="Gautier V."/>
            <person name="Ament-Velasquez S.L."/>
            <person name="Kruys A."/>
            <person name="Hutchinson M.I."/>
            <person name="Powell A.J."/>
            <person name="Barry K."/>
            <person name="Miller A.N."/>
            <person name="Grigoriev I.V."/>
            <person name="Debuchy R."/>
            <person name="Gladieux P."/>
            <person name="Hiltunen Thoren M."/>
            <person name="Johannesson H."/>
        </authorList>
    </citation>
    <scope>NUCLEOTIDE SEQUENCE</scope>
    <source>
        <strain evidence="1">CBS 232.78</strain>
    </source>
</reference>
<dbReference type="InterPro" id="IPR002347">
    <property type="entry name" value="SDR_fam"/>
</dbReference>
<gene>
    <name evidence="1" type="ORF">B0H63DRAFT_476940</name>
</gene>
<accession>A0AAE0NI93</accession>
<dbReference type="PRINTS" id="PR00081">
    <property type="entry name" value="GDHRDH"/>
</dbReference>
<name>A0AAE0NI93_9PEZI</name>
<comment type="caution">
    <text evidence="1">The sequence shown here is derived from an EMBL/GenBank/DDBJ whole genome shotgun (WGS) entry which is preliminary data.</text>
</comment>
<evidence type="ECO:0000313" key="2">
    <source>
        <dbReference type="Proteomes" id="UP001285441"/>
    </source>
</evidence>
<dbReference type="EMBL" id="JAULSW010000005">
    <property type="protein sequence ID" value="KAK3381944.1"/>
    <property type="molecule type" value="Genomic_DNA"/>
</dbReference>
<protein>
    <recommendedName>
        <fullName evidence="3">Short-chain oxidoreductase</fullName>
    </recommendedName>
</protein>